<dbReference type="InterPro" id="IPR004165">
    <property type="entry name" value="CoA_trans_fam_I"/>
</dbReference>
<dbReference type="SUPFAM" id="SSF100950">
    <property type="entry name" value="NagB/RpiA/CoA transferase-like"/>
    <property type="match status" value="1"/>
</dbReference>
<comment type="caution">
    <text evidence="3">The sequence shown here is derived from an EMBL/GenBank/DDBJ whole genome shotgun (WGS) entry which is preliminary data.</text>
</comment>
<protein>
    <submittedName>
        <fullName evidence="3">Putative succinyl-CoA:3-ketoacid coenzyme A transferase subunit A</fullName>
        <ecNumber evidence="3">2.8.3.5</ecNumber>
    </submittedName>
</protein>
<dbReference type="EMBL" id="VSSQ01026032">
    <property type="protein sequence ID" value="MPM74536.1"/>
    <property type="molecule type" value="Genomic_DNA"/>
</dbReference>
<sequence>MRKIYGSASEALDGLLFDGMTIAAGGFGLCGIPELLIDALVASEVRDLTIASNNCGVDGFGLGKLLDTRQIRKMISSYVGENAEFMRQYLSGELELEFNPQGTLAERMRAGGAGIPGFYTKTGVGTVVAEGKEHKDFDGVTYILERGIVADVSIVKAWKADESGNAIFRKTARNFNPPAAMCGRVCVMEVEEIVPTGAIDPDLIHLPGIYVHRLIQGDHEKRIEQRTVRKREAM</sequence>
<dbReference type="InterPro" id="IPR012792">
    <property type="entry name" value="3-oxoacid_CoA-transf_A"/>
</dbReference>
<dbReference type="PANTHER" id="PTHR13707:SF60">
    <property type="entry name" value="ACETATE COA-TRANSFERASE SUBUNIT ALPHA"/>
    <property type="match status" value="1"/>
</dbReference>
<proteinExistence type="inferred from homology"/>
<gene>
    <name evidence="3" type="primary">scoA_5</name>
    <name evidence="3" type="ORF">SDC9_121524</name>
</gene>
<evidence type="ECO:0000256" key="2">
    <source>
        <dbReference type="ARBA" id="ARBA00022679"/>
    </source>
</evidence>
<keyword evidence="2 3" id="KW-0808">Transferase</keyword>
<accession>A0A645CC57</accession>
<organism evidence="3">
    <name type="scientific">bioreactor metagenome</name>
    <dbReference type="NCBI Taxonomy" id="1076179"/>
    <lineage>
        <taxon>unclassified sequences</taxon>
        <taxon>metagenomes</taxon>
        <taxon>ecological metagenomes</taxon>
    </lineage>
</organism>
<dbReference type="GO" id="GO:0008260">
    <property type="term" value="F:succinyl-CoA:3-oxo-acid CoA-transferase activity"/>
    <property type="evidence" value="ECO:0007669"/>
    <property type="project" value="UniProtKB-EC"/>
</dbReference>
<dbReference type="PROSITE" id="PS01273">
    <property type="entry name" value="COA_TRANSF_1"/>
    <property type="match status" value="1"/>
</dbReference>
<dbReference type="PANTHER" id="PTHR13707">
    <property type="entry name" value="KETOACID-COENZYME A TRANSFERASE"/>
    <property type="match status" value="1"/>
</dbReference>
<dbReference type="InterPro" id="IPR004163">
    <property type="entry name" value="CoA_transf_BS"/>
</dbReference>
<comment type="similarity">
    <text evidence="1">Belongs to the 3-oxoacid CoA-transferase subunit A family.</text>
</comment>
<dbReference type="InterPro" id="IPR037171">
    <property type="entry name" value="NagB/RpiA_transferase-like"/>
</dbReference>
<dbReference type="Pfam" id="PF01144">
    <property type="entry name" value="CoA_trans"/>
    <property type="match status" value="1"/>
</dbReference>
<evidence type="ECO:0000313" key="3">
    <source>
        <dbReference type="EMBL" id="MPM74536.1"/>
    </source>
</evidence>
<dbReference type="SMART" id="SM00882">
    <property type="entry name" value="CoA_trans"/>
    <property type="match status" value="1"/>
</dbReference>
<evidence type="ECO:0000256" key="1">
    <source>
        <dbReference type="ARBA" id="ARBA00005612"/>
    </source>
</evidence>
<reference evidence="3" key="1">
    <citation type="submission" date="2019-08" db="EMBL/GenBank/DDBJ databases">
        <authorList>
            <person name="Kucharzyk K."/>
            <person name="Murdoch R.W."/>
            <person name="Higgins S."/>
            <person name="Loffler F."/>
        </authorList>
    </citation>
    <scope>NUCLEOTIDE SEQUENCE</scope>
</reference>
<dbReference type="NCBIfam" id="TIGR02429">
    <property type="entry name" value="pcaI_scoA_fam"/>
    <property type="match status" value="1"/>
</dbReference>
<dbReference type="AlphaFoldDB" id="A0A645CC57"/>
<dbReference type="EC" id="2.8.3.5" evidence="3"/>
<dbReference type="Gene3D" id="3.40.1080.10">
    <property type="entry name" value="Glutaconate Coenzyme A-transferase"/>
    <property type="match status" value="1"/>
</dbReference>
<name>A0A645CC57_9ZZZZ</name>